<protein>
    <submittedName>
        <fullName evidence="2">Uncharacterized protein</fullName>
    </submittedName>
</protein>
<dbReference type="EMBL" id="BOCI01000041">
    <property type="protein sequence ID" value="GHW00461.1"/>
    <property type="molecule type" value="Genomic_DNA"/>
</dbReference>
<evidence type="ECO:0000313" key="2">
    <source>
        <dbReference type="EMBL" id="GHW00461.1"/>
    </source>
</evidence>
<sequence length="163" mass="18196">MRKKNWLSWQAAGKRAQKQGQQLLYLQIDNESGQALADLLVLAVPTNDRVSLSHLTEFFPINGPKPCYFYRTKLPAGKSAGLLTSTSSAPALVSLFQDQKGIYWFKGNRGQIEKVGTAVHFKKLLRQIGLNGLKESQLPAAQKKQKKTQKKTPKTATKKKKES</sequence>
<keyword evidence="3" id="KW-1185">Reference proteome</keyword>
<evidence type="ECO:0000313" key="3">
    <source>
        <dbReference type="Proteomes" id="UP000616547"/>
    </source>
</evidence>
<accession>A0ABQ3W2U1</accession>
<comment type="caution">
    <text evidence="2">The sequence shown here is derived from an EMBL/GenBank/DDBJ whole genome shotgun (WGS) entry which is preliminary data.</text>
</comment>
<reference evidence="3" key="1">
    <citation type="submission" date="2021-01" db="EMBL/GenBank/DDBJ databases">
        <title>Draft genome sequence of Nasalis larvatus strain YZ03.</title>
        <authorList>
            <person name="Suzuki-Hashido N."/>
            <person name="Tsuchida S."/>
            <person name="Hayakawa T."/>
        </authorList>
    </citation>
    <scope>NUCLEOTIDE SEQUENCE [LARGE SCALE GENOMIC DNA]</scope>
    <source>
        <strain evidence="3">YZ03</strain>
    </source>
</reference>
<proteinExistence type="predicted"/>
<dbReference type="RefSeq" id="WP_244660659.1">
    <property type="nucleotide sequence ID" value="NZ_BOCG01000723.1"/>
</dbReference>
<name>A0ABQ3W2U1_9LACO</name>
<feature type="region of interest" description="Disordered" evidence="1">
    <location>
        <begin position="136"/>
        <end position="163"/>
    </location>
</feature>
<organism evidence="2 3">
    <name type="scientific">Lactobacillus nasalidis</name>
    <dbReference type="NCBI Taxonomy" id="2797258"/>
    <lineage>
        <taxon>Bacteria</taxon>
        <taxon>Bacillati</taxon>
        <taxon>Bacillota</taxon>
        <taxon>Bacilli</taxon>
        <taxon>Lactobacillales</taxon>
        <taxon>Lactobacillaceae</taxon>
        <taxon>Lactobacillus</taxon>
    </lineage>
</organism>
<dbReference type="Proteomes" id="UP000616547">
    <property type="component" value="Unassembled WGS sequence"/>
</dbReference>
<gene>
    <name evidence="2" type="ORF">lacNasYZ03_01480</name>
</gene>
<feature type="compositionally biased region" description="Basic residues" evidence="1">
    <location>
        <begin position="143"/>
        <end position="163"/>
    </location>
</feature>
<evidence type="ECO:0000256" key="1">
    <source>
        <dbReference type="SAM" id="MobiDB-lite"/>
    </source>
</evidence>